<dbReference type="GO" id="GO:0003676">
    <property type="term" value="F:nucleic acid binding"/>
    <property type="evidence" value="ECO:0007669"/>
    <property type="project" value="InterPro"/>
</dbReference>
<dbReference type="InterPro" id="IPR012677">
    <property type="entry name" value="Nucleotide-bd_a/b_plait_sf"/>
</dbReference>
<proteinExistence type="predicted"/>
<dbReference type="PANTHER" id="PTHR15592">
    <property type="entry name" value="MATRIN 3/NUCLEAR PROTEIN 220-RELATED"/>
    <property type="match status" value="1"/>
</dbReference>
<name>A0A6H5GGM6_9HEMI</name>
<dbReference type="EMBL" id="CADCXU010012823">
    <property type="protein sequence ID" value="CAB0002684.1"/>
    <property type="molecule type" value="Genomic_DNA"/>
</dbReference>
<protein>
    <recommendedName>
        <fullName evidence="4">RRM domain-containing protein</fullName>
    </recommendedName>
</protein>
<keyword evidence="3" id="KW-1185">Reference proteome</keyword>
<reference evidence="2 3" key="1">
    <citation type="submission" date="2020-02" db="EMBL/GenBank/DDBJ databases">
        <authorList>
            <person name="Ferguson B K."/>
        </authorList>
    </citation>
    <scope>NUCLEOTIDE SEQUENCE [LARGE SCALE GENOMIC DNA]</scope>
</reference>
<gene>
    <name evidence="2" type="ORF">NTEN_LOCUS8471</name>
</gene>
<organism evidence="2 3">
    <name type="scientific">Nesidiocoris tenuis</name>
    <dbReference type="NCBI Taxonomy" id="355587"/>
    <lineage>
        <taxon>Eukaryota</taxon>
        <taxon>Metazoa</taxon>
        <taxon>Ecdysozoa</taxon>
        <taxon>Arthropoda</taxon>
        <taxon>Hexapoda</taxon>
        <taxon>Insecta</taxon>
        <taxon>Pterygota</taxon>
        <taxon>Neoptera</taxon>
        <taxon>Paraneoptera</taxon>
        <taxon>Hemiptera</taxon>
        <taxon>Heteroptera</taxon>
        <taxon>Panheteroptera</taxon>
        <taxon>Cimicomorpha</taxon>
        <taxon>Miridae</taxon>
        <taxon>Dicyphina</taxon>
        <taxon>Nesidiocoris</taxon>
    </lineage>
</organism>
<dbReference type="AlphaFoldDB" id="A0A6H5GGM6"/>
<evidence type="ECO:0008006" key="4">
    <source>
        <dbReference type="Google" id="ProtNLM"/>
    </source>
</evidence>
<evidence type="ECO:0000256" key="1">
    <source>
        <dbReference type="SAM" id="MobiDB-lite"/>
    </source>
</evidence>
<sequence length="235" mass="26070">MKQKLKLMIEIEVKLTIAFRARKNGKIPRTLREKLARNVSFPTRGSDVLGVPGQEGSMSPQHNLSDNNNDAKKAGKAKLDKTLIKPSRVIHIRNIPNEVTEAEIIHMGIPFGRVTNVLVLKGKNQKLAVCQHPLLKSVPDLSKDEALLGNIRSVQAVKIMMDAAGDDYNPSIYSGIMGVKSKVNYRSRRWHFARYTKLSLACPAALKDQNYAGRAAHVSQHLCTAIHDCSLPHPL</sequence>
<dbReference type="OrthoDB" id="296632at2759"/>
<evidence type="ECO:0000313" key="2">
    <source>
        <dbReference type="EMBL" id="CAB0002684.1"/>
    </source>
</evidence>
<feature type="region of interest" description="Disordered" evidence="1">
    <location>
        <begin position="46"/>
        <end position="72"/>
    </location>
</feature>
<dbReference type="InterPro" id="IPR035979">
    <property type="entry name" value="RBD_domain_sf"/>
</dbReference>
<dbReference type="Gene3D" id="3.30.70.330">
    <property type="match status" value="1"/>
</dbReference>
<accession>A0A6H5GGM6</accession>
<dbReference type="SUPFAM" id="SSF54928">
    <property type="entry name" value="RNA-binding domain, RBD"/>
    <property type="match status" value="1"/>
</dbReference>
<evidence type="ECO:0000313" key="3">
    <source>
        <dbReference type="Proteomes" id="UP000479000"/>
    </source>
</evidence>
<dbReference type="Proteomes" id="UP000479000">
    <property type="component" value="Unassembled WGS sequence"/>
</dbReference>
<feature type="compositionally biased region" description="Polar residues" evidence="1">
    <location>
        <begin position="56"/>
        <end position="65"/>
    </location>
</feature>